<accession>A0A3D9VIP1</accession>
<evidence type="ECO:0008006" key="4">
    <source>
        <dbReference type="Google" id="ProtNLM"/>
    </source>
</evidence>
<dbReference type="Proteomes" id="UP000256485">
    <property type="component" value="Unassembled WGS sequence"/>
</dbReference>
<keyword evidence="1" id="KW-0472">Membrane</keyword>
<evidence type="ECO:0000256" key="1">
    <source>
        <dbReference type="SAM" id="Phobius"/>
    </source>
</evidence>
<organism evidence="2 3">
    <name type="scientific">Thermasporomyces composti</name>
    <dbReference type="NCBI Taxonomy" id="696763"/>
    <lineage>
        <taxon>Bacteria</taxon>
        <taxon>Bacillati</taxon>
        <taxon>Actinomycetota</taxon>
        <taxon>Actinomycetes</taxon>
        <taxon>Propionibacteriales</taxon>
        <taxon>Nocardioidaceae</taxon>
        <taxon>Thermasporomyces</taxon>
    </lineage>
</organism>
<reference evidence="2 3" key="1">
    <citation type="submission" date="2018-08" db="EMBL/GenBank/DDBJ databases">
        <title>Sequencing the genomes of 1000 actinobacteria strains.</title>
        <authorList>
            <person name="Klenk H.-P."/>
        </authorList>
    </citation>
    <scope>NUCLEOTIDE SEQUENCE [LARGE SCALE GENOMIC DNA]</scope>
    <source>
        <strain evidence="2 3">DSM 22891</strain>
    </source>
</reference>
<feature type="transmembrane region" description="Helical" evidence="1">
    <location>
        <begin position="79"/>
        <end position="104"/>
    </location>
</feature>
<dbReference type="AlphaFoldDB" id="A0A3D9VIP1"/>
<feature type="transmembrane region" description="Helical" evidence="1">
    <location>
        <begin position="53"/>
        <end position="73"/>
    </location>
</feature>
<evidence type="ECO:0000313" key="3">
    <source>
        <dbReference type="Proteomes" id="UP000256485"/>
    </source>
</evidence>
<feature type="transmembrane region" description="Helical" evidence="1">
    <location>
        <begin position="146"/>
        <end position="163"/>
    </location>
</feature>
<gene>
    <name evidence="2" type="ORF">DFJ64_3554</name>
</gene>
<dbReference type="EMBL" id="QTUC01000001">
    <property type="protein sequence ID" value="REF38084.1"/>
    <property type="molecule type" value="Genomic_DNA"/>
</dbReference>
<feature type="transmembrane region" description="Helical" evidence="1">
    <location>
        <begin position="170"/>
        <end position="189"/>
    </location>
</feature>
<proteinExistence type="predicted"/>
<keyword evidence="1" id="KW-0812">Transmembrane</keyword>
<feature type="transmembrane region" description="Helical" evidence="1">
    <location>
        <begin position="116"/>
        <end position="134"/>
    </location>
</feature>
<sequence length="233" mass="25037">MIDIELGGGPGRGVLAWMLLAFVVTFLVTRLITRMIRAHRGPFHNLRLGNVHVHHEVYGIFLMLVTGALEFAYQPPSPWLEVLAAAFACGAALTLDEFALWLRLQDVYWTNEGRTSVDAVLVTATIGGLLLLGADPLAPDAGTGALAVGVTVAVNLTFAFVAIAKGKTSAGIIGIVVPIVAVVAALRLAKPGSLWARRWYRPGSQRLARSRARYPSGMRTWWDKVLDKVGGTG</sequence>
<evidence type="ECO:0000313" key="2">
    <source>
        <dbReference type="EMBL" id="REF38084.1"/>
    </source>
</evidence>
<comment type="caution">
    <text evidence="2">The sequence shown here is derived from an EMBL/GenBank/DDBJ whole genome shotgun (WGS) entry which is preliminary data.</text>
</comment>
<name>A0A3D9VIP1_THECX</name>
<protein>
    <recommendedName>
        <fullName evidence="4">Integral membrane protein</fullName>
    </recommendedName>
</protein>
<keyword evidence="1" id="KW-1133">Transmembrane helix</keyword>
<feature type="transmembrane region" description="Helical" evidence="1">
    <location>
        <begin position="14"/>
        <end position="32"/>
    </location>
</feature>
<dbReference type="RefSeq" id="WP_211310658.1">
    <property type="nucleotide sequence ID" value="NZ_QTUC01000001.1"/>
</dbReference>
<keyword evidence="3" id="KW-1185">Reference proteome</keyword>